<feature type="compositionally biased region" description="Basic and acidic residues" evidence="2">
    <location>
        <begin position="62"/>
        <end position="72"/>
    </location>
</feature>
<sequence>MPSSKKVQLVQNLDEAGTMEVHRQQNTHTDAAAVGTVGNATIGSHAPDAIANNISQRSSSSRQDDETDRNVNPEMDSMLRLDADSPVAGTTHQPAQAITNSTTSASLAGSGTPSLTRVDGKGLWRSWKRNFNRKALALLDLIDNSLDASIAGDELGGSNSVPSHALITSSGENDGKDEFVGRVHIYSDQLSKALPDIASSSAASARATTPVPDEPTPEEVESATGHNTRHAARRASASRSAAAQPRDPSDNLPDCTGLIIVNNSRQPVRPLARVLEVFNSSKIETAVDRDNGMDHVGDIGENGVGLKQGCATMSDRSFVLVRNGEERFVELGIVAESLQSAAGCYLPAYRFYLQQDDDELSREENLDAQMSKLESDLMSFFSQPELAGIAACIVQYDKAPTDSSFSPLRELRLGNGIKRLVHHFKSISTFHGSEHVFMLILDEISYGSGLNSNRGLAEKDERKKDWLTVGKAVGDAIHELKKIIPRTYLHVPKSCDFRVGRERIRFNYWPQRLVEMSSFQVEISQSVPWNAEKWSMEPPWEYRDGSYGMRVYVGFDRVRNHTDQRACNMYVYSRQSGRLIKCDKDARGKLGMTASGTDYTYGLTVIVDDVEGKLPLNPTKQDIAFGERDHGDVHEDNLNIWAGSVTKMFYQYHLKKYANKHELSNKIKEFGKDQIESTVKAIDESKFTTYTYTPATYQKRSIQIRLGTVEEHRGPDTKMVLIRSNAPRKKQKLSHAMPAISHQQYEPVYRDEMAARATYASQAASQYSTTASHQSHFYHGHHPQAVNQQLQAQRRGFDPVLRSSASGGGVVNLADTDDDSKPPAAETTSSGDEEEDTVDYKDLCKKLTDKVVQQNEQLKRVKKENKRMKREIQTLEKRLEVQRVTTSRDLND</sequence>
<protein>
    <submittedName>
        <fullName evidence="3">Uncharacterized protein</fullName>
    </submittedName>
</protein>
<organism evidence="3 4">
    <name type="scientific">Thalassiosira oceanica</name>
    <name type="common">Marine diatom</name>
    <dbReference type="NCBI Taxonomy" id="159749"/>
    <lineage>
        <taxon>Eukaryota</taxon>
        <taxon>Sar</taxon>
        <taxon>Stramenopiles</taxon>
        <taxon>Ochrophyta</taxon>
        <taxon>Bacillariophyta</taxon>
        <taxon>Coscinodiscophyceae</taxon>
        <taxon>Thalassiosirophycidae</taxon>
        <taxon>Thalassiosirales</taxon>
        <taxon>Thalassiosiraceae</taxon>
        <taxon>Thalassiosira</taxon>
    </lineage>
</organism>
<keyword evidence="1" id="KW-0175">Coiled coil</keyword>
<evidence type="ECO:0000256" key="1">
    <source>
        <dbReference type="SAM" id="Coils"/>
    </source>
</evidence>
<feature type="coiled-coil region" evidence="1">
    <location>
        <begin position="844"/>
        <end position="885"/>
    </location>
</feature>
<evidence type="ECO:0000313" key="3">
    <source>
        <dbReference type="EMBL" id="EJK46900.1"/>
    </source>
</evidence>
<dbReference type="OrthoDB" id="48311at2759"/>
<feature type="region of interest" description="Disordered" evidence="2">
    <location>
        <begin position="52"/>
        <end position="72"/>
    </location>
</feature>
<gene>
    <name evidence="3" type="ORF">THAOC_34414</name>
</gene>
<feature type="region of interest" description="Disordered" evidence="2">
    <location>
        <begin position="85"/>
        <end position="115"/>
    </location>
</feature>
<name>K0R3J2_THAOC</name>
<feature type="region of interest" description="Disordered" evidence="2">
    <location>
        <begin position="799"/>
        <end position="840"/>
    </location>
</feature>
<dbReference type="Proteomes" id="UP000266841">
    <property type="component" value="Unassembled WGS sequence"/>
</dbReference>
<reference evidence="3 4" key="1">
    <citation type="journal article" date="2012" name="Genome Biol.">
        <title>Genome and low-iron response of an oceanic diatom adapted to chronic iron limitation.</title>
        <authorList>
            <person name="Lommer M."/>
            <person name="Specht M."/>
            <person name="Roy A.S."/>
            <person name="Kraemer L."/>
            <person name="Andreson R."/>
            <person name="Gutowska M.A."/>
            <person name="Wolf J."/>
            <person name="Bergner S.V."/>
            <person name="Schilhabel M.B."/>
            <person name="Klostermeier U.C."/>
            <person name="Beiko R.G."/>
            <person name="Rosenstiel P."/>
            <person name="Hippler M."/>
            <person name="Laroche J."/>
        </authorList>
    </citation>
    <scope>NUCLEOTIDE SEQUENCE [LARGE SCALE GENOMIC DNA]</scope>
    <source>
        <strain evidence="3 4">CCMP1005</strain>
    </source>
</reference>
<keyword evidence="4" id="KW-1185">Reference proteome</keyword>
<comment type="caution">
    <text evidence="3">The sequence shown here is derived from an EMBL/GenBank/DDBJ whole genome shotgun (WGS) entry which is preliminary data.</text>
</comment>
<dbReference type="eggNOG" id="ENOG502RHDI">
    <property type="taxonomic scope" value="Eukaryota"/>
</dbReference>
<dbReference type="EMBL" id="AGNL01047473">
    <property type="protein sequence ID" value="EJK46900.1"/>
    <property type="molecule type" value="Genomic_DNA"/>
</dbReference>
<feature type="region of interest" description="Disordered" evidence="2">
    <location>
        <begin position="201"/>
        <end position="254"/>
    </location>
</feature>
<evidence type="ECO:0000256" key="2">
    <source>
        <dbReference type="SAM" id="MobiDB-lite"/>
    </source>
</evidence>
<feature type="compositionally biased region" description="Low complexity" evidence="2">
    <location>
        <begin position="201"/>
        <end position="211"/>
    </location>
</feature>
<feature type="compositionally biased region" description="Low complexity" evidence="2">
    <location>
        <begin position="52"/>
        <end position="61"/>
    </location>
</feature>
<evidence type="ECO:0000313" key="4">
    <source>
        <dbReference type="Proteomes" id="UP000266841"/>
    </source>
</evidence>
<feature type="compositionally biased region" description="Polar residues" evidence="2">
    <location>
        <begin position="88"/>
        <end position="100"/>
    </location>
</feature>
<feature type="compositionally biased region" description="Low complexity" evidence="2">
    <location>
        <begin position="101"/>
        <end position="115"/>
    </location>
</feature>
<dbReference type="AlphaFoldDB" id="K0R3J2"/>
<accession>K0R3J2</accession>
<feature type="compositionally biased region" description="Low complexity" evidence="2">
    <location>
        <begin position="234"/>
        <end position="243"/>
    </location>
</feature>
<proteinExistence type="predicted"/>